<dbReference type="CDD" id="cd07769">
    <property type="entry name" value="ASKHA_NBD_FGGY_GK"/>
    <property type="match status" value="1"/>
</dbReference>
<dbReference type="NCBIfam" id="TIGR01311">
    <property type="entry name" value="glycerol_kin"/>
    <property type="match status" value="1"/>
</dbReference>
<evidence type="ECO:0000313" key="10">
    <source>
        <dbReference type="EMBL" id="RZF23031.1"/>
    </source>
</evidence>
<dbReference type="Proteomes" id="UP000443582">
    <property type="component" value="Unassembled WGS sequence"/>
</dbReference>
<proteinExistence type="inferred from homology"/>
<evidence type="ECO:0000259" key="8">
    <source>
        <dbReference type="Pfam" id="PF00370"/>
    </source>
</evidence>
<dbReference type="PANTHER" id="PTHR10196">
    <property type="entry name" value="SUGAR KINASE"/>
    <property type="match status" value="1"/>
</dbReference>
<dbReference type="PROSITE" id="PS00933">
    <property type="entry name" value="FGGY_KINASES_1"/>
    <property type="match status" value="1"/>
</dbReference>
<reference evidence="11" key="1">
    <citation type="journal article" date="2019" name="Int. J. Syst. Evol. Microbiol.">
        <title>Halobacteriovorax valvorus sp. nov., a novel prokaryotic predator isolated from coastal seawater of China.</title>
        <authorList>
            <person name="Chen M.-X."/>
        </authorList>
    </citation>
    <scope>NUCLEOTIDE SEQUENCE [LARGE SCALE GENOMIC DNA]</scope>
    <source>
        <strain evidence="11">BL9</strain>
    </source>
</reference>
<evidence type="ECO:0000259" key="9">
    <source>
        <dbReference type="Pfam" id="PF02782"/>
    </source>
</evidence>
<evidence type="ECO:0000256" key="6">
    <source>
        <dbReference type="ARBA" id="ARBA00022840"/>
    </source>
</evidence>
<keyword evidence="5" id="KW-0319">Glycerol metabolism</keyword>
<evidence type="ECO:0000256" key="5">
    <source>
        <dbReference type="ARBA" id="ARBA00022798"/>
    </source>
</evidence>
<dbReference type="InterPro" id="IPR018484">
    <property type="entry name" value="FGGY_N"/>
</dbReference>
<evidence type="ECO:0000313" key="11">
    <source>
        <dbReference type="Proteomes" id="UP000443582"/>
    </source>
</evidence>
<dbReference type="EMBL" id="QDKL01000001">
    <property type="protein sequence ID" value="RZF23031.1"/>
    <property type="molecule type" value="Genomic_DNA"/>
</dbReference>
<dbReference type="GO" id="GO:0004370">
    <property type="term" value="F:glycerol kinase activity"/>
    <property type="evidence" value="ECO:0007669"/>
    <property type="project" value="UniProtKB-EC"/>
</dbReference>
<keyword evidence="11" id="KW-1185">Reference proteome</keyword>
<comment type="caution">
    <text evidence="10">The sequence shown here is derived from an EMBL/GenBank/DDBJ whole genome shotgun (WGS) entry which is preliminary data.</text>
</comment>
<dbReference type="InterPro" id="IPR018483">
    <property type="entry name" value="Carb_kinase_FGGY_CS"/>
</dbReference>
<dbReference type="NCBIfam" id="NF000756">
    <property type="entry name" value="PRK00047.1"/>
    <property type="match status" value="1"/>
</dbReference>
<evidence type="ECO:0000256" key="1">
    <source>
        <dbReference type="ARBA" id="ARBA00009156"/>
    </source>
</evidence>
<dbReference type="PANTHER" id="PTHR10196:SF69">
    <property type="entry name" value="GLYCEROL KINASE"/>
    <property type="match status" value="1"/>
</dbReference>
<dbReference type="Pfam" id="PF00370">
    <property type="entry name" value="FGGY_N"/>
    <property type="match status" value="1"/>
</dbReference>
<dbReference type="RefSeq" id="WP_114705974.1">
    <property type="nucleotide sequence ID" value="NZ_QDKL01000001.1"/>
</dbReference>
<evidence type="ECO:0000256" key="2">
    <source>
        <dbReference type="ARBA" id="ARBA00022679"/>
    </source>
</evidence>
<keyword evidence="3" id="KW-0547">Nucleotide-binding</keyword>
<protein>
    <recommendedName>
        <fullName evidence="7">ATP:glycerol 3-phosphotransferase</fullName>
    </recommendedName>
</protein>
<dbReference type="InterPro" id="IPR043129">
    <property type="entry name" value="ATPase_NBD"/>
</dbReference>
<keyword evidence="2 10" id="KW-0808">Transferase</keyword>
<dbReference type="SUPFAM" id="SSF53067">
    <property type="entry name" value="Actin-like ATPase domain"/>
    <property type="match status" value="2"/>
</dbReference>
<accession>A0ABY0IJA4</accession>
<dbReference type="Pfam" id="PF02782">
    <property type="entry name" value="FGGY_C"/>
    <property type="match status" value="1"/>
</dbReference>
<dbReference type="InterPro" id="IPR000577">
    <property type="entry name" value="Carb_kinase_FGGY"/>
</dbReference>
<evidence type="ECO:0000256" key="4">
    <source>
        <dbReference type="ARBA" id="ARBA00022777"/>
    </source>
</evidence>
<comment type="similarity">
    <text evidence="1">Belongs to the FGGY kinase family.</text>
</comment>
<sequence>MYILSLDQGTTGTTATVINAETFEFIDKENQEFKQYFPNTGWVEHDLDEIWKSVRLTVETVLKRNNIDTSKIKSIGITNQRETTCAFNRKGEPLAKAIVWQDRRTAQYCESLKADEELFKKKSGLPLDPYFSGTKMHWLLENNQYVKEAHKNNDLRFGTIDTFLLYRLTGQTSFKTDVSNASRTLLMELDNCSWDDELCEKLGVDKNLLPEICESICDFGITKRLNFLPDGIPINGILGDQQAALFGQACFKQGTGKCTYGTGAFMLVNTGEEKKYSDHGLLTTVAYKYQGKTHYALEGSCYIAGACVQWLRDNLQIIDNAAQTEDKALNVKNIDQIKDLLLLPFFTGIGSPYWKPNAKAALIGMTRATNTDDICRVALEGIALSINDLIKAMKSDMGSDLEEFKVDGGAVANNLLMQIQADISQINVTRPQIIETTSYGAALAAAIGAGLMTIEDVSKQWKKESLFETKNDHRQYYDYKKNLWSKYIEINF</sequence>
<keyword evidence="4 10" id="KW-0418">Kinase</keyword>
<dbReference type="Gene3D" id="3.30.420.40">
    <property type="match status" value="2"/>
</dbReference>
<dbReference type="InterPro" id="IPR005999">
    <property type="entry name" value="Glycerol_kin"/>
</dbReference>
<keyword evidence="6" id="KW-0067">ATP-binding</keyword>
<evidence type="ECO:0000256" key="7">
    <source>
        <dbReference type="ARBA" id="ARBA00043149"/>
    </source>
</evidence>
<name>A0ABY0IJA4_9BACT</name>
<feature type="domain" description="Carbohydrate kinase FGGY C-terminal" evidence="9">
    <location>
        <begin position="257"/>
        <end position="448"/>
    </location>
</feature>
<organism evidence="10 11">
    <name type="scientific">Halobacteriovorax vibrionivorans</name>
    <dbReference type="NCBI Taxonomy" id="2152716"/>
    <lineage>
        <taxon>Bacteria</taxon>
        <taxon>Pseudomonadati</taxon>
        <taxon>Bdellovibrionota</taxon>
        <taxon>Bacteriovoracia</taxon>
        <taxon>Bacteriovoracales</taxon>
        <taxon>Halobacteriovoraceae</taxon>
        <taxon>Halobacteriovorax</taxon>
    </lineage>
</organism>
<dbReference type="InterPro" id="IPR018485">
    <property type="entry name" value="FGGY_C"/>
</dbReference>
<feature type="domain" description="Carbohydrate kinase FGGY N-terminal" evidence="8">
    <location>
        <begin position="2"/>
        <end position="247"/>
    </location>
</feature>
<evidence type="ECO:0000256" key="3">
    <source>
        <dbReference type="ARBA" id="ARBA00022741"/>
    </source>
</evidence>
<dbReference type="PIRSF" id="PIRSF000538">
    <property type="entry name" value="GlpK"/>
    <property type="match status" value="1"/>
</dbReference>
<gene>
    <name evidence="10" type="primary">glpK</name>
    <name evidence="10" type="ORF">DAY19_04470</name>
</gene>